<evidence type="ECO:0000256" key="3">
    <source>
        <dbReference type="ARBA" id="ARBA00012954"/>
    </source>
</evidence>
<dbReference type="InterPro" id="IPR014026">
    <property type="entry name" value="UDP-Glc/GDP-Man_DH_dimer"/>
</dbReference>
<dbReference type="InterPro" id="IPR036291">
    <property type="entry name" value="NAD(P)-bd_dom_sf"/>
</dbReference>
<dbReference type="PROSITE" id="PS51257">
    <property type="entry name" value="PROKAR_LIPOPROTEIN"/>
    <property type="match status" value="1"/>
</dbReference>
<proteinExistence type="inferred from homology"/>
<feature type="domain" description="UDP-glucose/GDP-mannose dehydrogenase C-terminal" evidence="8">
    <location>
        <begin position="312"/>
        <end position="409"/>
    </location>
</feature>
<dbReference type="EMBL" id="JAGGMS010000001">
    <property type="protein sequence ID" value="MBP2179642.1"/>
    <property type="molecule type" value="Genomic_DNA"/>
</dbReference>
<evidence type="ECO:0000256" key="1">
    <source>
        <dbReference type="ARBA" id="ARBA00004701"/>
    </source>
</evidence>
<name>A0ABS4PJN3_9PSEU</name>
<dbReference type="Pfam" id="PF03720">
    <property type="entry name" value="UDPG_MGDP_dh_C"/>
    <property type="match status" value="1"/>
</dbReference>
<sequence length="436" mass="45119">MSPARIVVVGTGYVGLTTGACLASIGHQVTCVDVDAAKVARLAAGRVDILEPGLAELVGRGLTSGRLSFVVGARTAAAGADGVFLCVPTPMGAGGAADLRAVEAVTAEIGDVIPPGCALITKSTVPVGTSRRIRELLGRSDVPVVSNPEFLREGTAVADFLHPDRIVVGSDDLAAAHWVAGLYDELAAPSVVTDAASAELVKYAANCFLATKLSYVNAIAELCERLGADIEAVTEGMGHDRRIGRSFLKPGPGWGGSCLPKDTHALTRIAEAAGFEFGLLRAAIDENVAQRDRIIAKIAGAVGGSLAGARIGLLGLAFKAGTNDLRDSPALAVASVLAAHGAELTAYDPAVGGELPGMVVVDDPYQVAKGADAVVVLTEWDEFRRLDWVYLAELMDGDAVVDTRNLLEPRRVLDAGLSWQGIGRAREALFPRTAVS</sequence>
<dbReference type="PIRSF" id="PIRSF500134">
    <property type="entry name" value="UDPglc_DH_bac"/>
    <property type="match status" value="1"/>
</dbReference>
<dbReference type="SUPFAM" id="SSF48179">
    <property type="entry name" value="6-phosphogluconate dehydrogenase C-terminal domain-like"/>
    <property type="match status" value="1"/>
</dbReference>
<dbReference type="PANTHER" id="PTHR43750">
    <property type="entry name" value="UDP-GLUCOSE 6-DEHYDROGENASE TUAD"/>
    <property type="match status" value="1"/>
</dbReference>
<dbReference type="InterPro" id="IPR014027">
    <property type="entry name" value="UDP-Glc/GDP-Man_DH_C"/>
</dbReference>
<organism evidence="9 10">
    <name type="scientific">Amycolatopsis magusensis</name>
    <dbReference type="NCBI Taxonomy" id="882444"/>
    <lineage>
        <taxon>Bacteria</taxon>
        <taxon>Bacillati</taxon>
        <taxon>Actinomycetota</taxon>
        <taxon>Actinomycetes</taxon>
        <taxon>Pseudonocardiales</taxon>
        <taxon>Pseudonocardiaceae</taxon>
        <taxon>Amycolatopsis</taxon>
    </lineage>
</organism>
<dbReference type="InterPro" id="IPR001732">
    <property type="entry name" value="UDP-Glc/GDP-Man_DH_N"/>
</dbReference>
<evidence type="ECO:0000259" key="8">
    <source>
        <dbReference type="SMART" id="SM00984"/>
    </source>
</evidence>
<evidence type="ECO:0000256" key="5">
    <source>
        <dbReference type="ARBA" id="ARBA00023027"/>
    </source>
</evidence>
<dbReference type="InterPro" id="IPR036220">
    <property type="entry name" value="UDP-Glc/GDP-Man_DH_C_sf"/>
</dbReference>
<dbReference type="InterPro" id="IPR008927">
    <property type="entry name" value="6-PGluconate_DH-like_C_sf"/>
</dbReference>
<dbReference type="Proteomes" id="UP000741013">
    <property type="component" value="Unassembled WGS sequence"/>
</dbReference>
<dbReference type="Gene3D" id="3.40.50.720">
    <property type="entry name" value="NAD(P)-binding Rossmann-like Domain"/>
    <property type="match status" value="2"/>
</dbReference>
<dbReference type="PIRSF" id="PIRSF000124">
    <property type="entry name" value="UDPglc_GDPman_dh"/>
    <property type="match status" value="1"/>
</dbReference>
<dbReference type="GO" id="GO:0003979">
    <property type="term" value="F:UDP-glucose 6-dehydrogenase activity"/>
    <property type="evidence" value="ECO:0007669"/>
    <property type="project" value="UniProtKB-EC"/>
</dbReference>
<comment type="catalytic activity">
    <reaction evidence="6 7">
        <text>UDP-alpha-D-glucose + 2 NAD(+) + H2O = UDP-alpha-D-glucuronate + 2 NADH + 3 H(+)</text>
        <dbReference type="Rhea" id="RHEA:23596"/>
        <dbReference type="ChEBI" id="CHEBI:15377"/>
        <dbReference type="ChEBI" id="CHEBI:15378"/>
        <dbReference type="ChEBI" id="CHEBI:57540"/>
        <dbReference type="ChEBI" id="CHEBI:57945"/>
        <dbReference type="ChEBI" id="CHEBI:58052"/>
        <dbReference type="ChEBI" id="CHEBI:58885"/>
        <dbReference type="EC" id="1.1.1.22"/>
    </reaction>
</comment>
<dbReference type="Pfam" id="PF00984">
    <property type="entry name" value="UDPG_MGDP_dh"/>
    <property type="match status" value="1"/>
</dbReference>
<evidence type="ECO:0000256" key="2">
    <source>
        <dbReference type="ARBA" id="ARBA00006601"/>
    </source>
</evidence>
<evidence type="ECO:0000256" key="6">
    <source>
        <dbReference type="ARBA" id="ARBA00047473"/>
    </source>
</evidence>
<evidence type="ECO:0000256" key="4">
    <source>
        <dbReference type="ARBA" id="ARBA00023002"/>
    </source>
</evidence>
<evidence type="ECO:0000256" key="7">
    <source>
        <dbReference type="PIRNR" id="PIRNR000124"/>
    </source>
</evidence>
<keyword evidence="4 7" id="KW-0560">Oxidoreductase</keyword>
<comment type="pathway">
    <text evidence="1">Nucleotide-sugar biosynthesis; UDP-alpha-D-glucuronate biosynthesis; UDP-alpha-D-glucuronate from UDP-alpha-D-glucose: step 1/1.</text>
</comment>
<dbReference type="InterPro" id="IPR028357">
    <property type="entry name" value="UDPglc_DH_bac"/>
</dbReference>
<dbReference type="SMART" id="SM00984">
    <property type="entry name" value="UDPG_MGDP_dh_C"/>
    <property type="match status" value="1"/>
</dbReference>
<comment type="similarity">
    <text evidence="2 7">Belongs to the UDP-glucose/GDP-mannose dehydrogenase family.</text>
</comment>
<evidence type="ECO:0000313" key="9">
    <source>
        <dbReference type="EMBL" id="MBP2179642.1"/>
    </source>
</evidence>
<dbReference type="PANTHER" id="PTHR43750:SF3">
    <property type="entry name" value="UDP-GLUCOSE 6-DEHYDROGENASE TUAD"/>
    <property type="match status" value="1"/>
</dbReference>
<accession>A0ABS4PJN3</accession>
<evidence type="ECO:0000313" key="10">
    <source>
        <dbReference type="Proteomes" id="UP000741013"/>
    </source>
</evidence>
<dbReference type="SUPFAM" id="SSF52413">
    <property type="entry name" value="UDP-glucose/GDP-mannose dehydrogenase C-terminal domain"/>
    <property type="match status" value="1"/>
</dbReference>
<keyword evidence="5 7" id="KW-0520">NAD</keyword>
<gene>
    <name evidence="9" type="ORF">JOM49_001168</name>
</gene>
<dbReference type="NCBIfam" id="TIGR03026">
    <property type="entry name" value="NDP-sugDHase"/>
    <property type="match status" value="1"/>
</dbReference>
<dbReference type="Pfam" id="PF03721">
    <property type="entry name" value="UDPG_MGDP_dh_N"/>
    <property type="match status" value="1"/>
</dbReference>
<dbReference type="InterPro" id="IPR017476">
    <property type="entry name" value="UDP-Glc/GDP-Man"/>
</dbReference>
<dbReference type="RefSeq" id="WP_209663335.1">
    <property type="nucleotide sequence ID" value="NZ_JAGGMS010000001.1"/>
</dbReference>
<comment type="caution">
    <text evidence="9">The sequence shown here is derived from an EMBL/GenBank/DDBJ whole genome shotgun (WGS) entry which is preliminary data.</text>
</comment>
<dbReference type="EC" id="1.1.1.22" evidence="3 7"/>
<reference evidence="9 10" key="1">
    <citation type="submission" date="2021-03" db="EMBL/GenBank/DDBJ databases">
        <title>Sequencing the genomes of 1000 actinobacteria strains.</title>
        <authorList>
            <person name="Klenk H.-P."/>
        </authorList>
    </citation>
    <scope>NUCLEOTIDE SEQUENCE [LARGE SCALE GENOMIC DNA]</scope>
    <source>
        <strain evidence="9 10">DSM 45510</strain>
    </source>
</reference>
<protein>
    <recommendedName>
        <fullName evidence="3 7">UDP-glucose 6-dehydrogenase</fullName>
        <ecNumber evidence="3 7">1.1.1.22</ecNumber>
    </recommendedName>
</protein>
<dbReference type="Gene3D" id="1.20.5.100">
    <property type="entry name" value="Cytochrome c1, transmembrane anchor, C-terminal"/>
    <property type="match status" value="1"/>
</dbReference>
<dbReference type="SUPFAM" id="SSF51735">
    <property type="entry name" value="NAD(P)-binding Rossmann-fold domains"/>
    <property type="match status" value="1"/>
</dbReference>
<keyword evidence="10" id="KW-1185">Reference proteome</keyword>